<reference evidence="7" key="1">
    <citation type="submission" date="2022-10" db="EMBL/GenBank/DDBJ databases">
        <title>Culturing micro-colonial fungi from biological soil crusts in the Mojave desert and describing Neophaeococcomyces mojavensis, and introducing the new genera and species Taxawa tesnikishii.</title>
        <authorList>
            <person name="Kurbessoian T."/>
            <person name="Stajich J.E."/>
        </authorList>
    </citation>
    <scope>NUCLEOTIDE SEQUENCE</scope>
    <source>
        <strain evidence="7">TK_1</strain>
    </source>
</reference>
<dbReference type="Gene3D" id="1.25.10.10">
    <property type="entry name" value="Leucine-rich Repeat Variant"/>
    <property type="match status" value="1"/>
</dbReference>
<evidence type="ECO:0000256" key="1">
    <source>
        <dbReference type="ARBA" id="ARBA00004496"/>
    </source>
</evidence>
<dbReference type="PROSITE" id="PS50176">
    <property type="entry name" value="ARM_REPEAT"/>
    <property type="match status" value="1"/>
</dbReference>
<proteinExistence type="predicted"/>
<feature type="region of interest" description="Disordered" evidence="5">
    <location>
        <begin position="565"/>
        <end position="586"/>
    </location>
</feature>
<dbReference type="InterPro" id="IPR016024">
    <property type="entry name" value="ARM-type_fold"/>
</dbReference>
<dbReference type="EMBL" id="JAPDRL010000006">
    <property type="protein sequence ID" value="KAJ9668656.1"/>
    <property type="molecule type" value="Genomic_DNA"/>
</dbReference>
<evidence type="ECO:0000256" key="5">
    <source>
        <dbReference type="SAM" id="MobiDB-lite"/>
    </source>
</evidence>
<evidence type="ECO:0000259" key="6">
    <source>
        <dbReference type="Pfam" id="PF11701"/>
    </source>
</evidence>
<evidence type="ECO:0000256" key="2">
    <source>
        <dbReference type="ARBA" id="ARBA00022490"/>
    </source>
</evidence>
<evidence type="ECO:0000313" key="8">
    <source>
        <dbReference type="Proteomes" id="UP001172684"/>
    </source>
</evidence>
<dbReference type="PANTHER" id="PTHR45994">
    <property type="entry name" value="FI21225P1"/>
    <property type="match status" value="1"/>
</dbReference>
<keyword evidence="3" id="KW-0802">TPR repeat</keyword>
<dbReference type="InterPro" id="IPR011989">
    <property type="entry name" value="ARM-like"/>
</dbReference>
<keyword evidence="2" id="KW-0963">Cytoplasm</keyword>
<evidence type="ECO:0000256" key="3">
    <source>
        <dbReference type="ARBA" id="ARBA00022803"/>
    </source>
</evidence>
<keyword evidence="8" id="KW-1185">Reference proteome</keyword>
<protein>
    <submittedName>
        <fullName evidence="7">SWI5-dependent HO expression protein 4</fullName>
    </submittedName>
</protein>
<evidence type="ECO:0000256" key="4">
    <source>
        <dbReference type="PROSITE-ProRule" id="PRU00259"/>
    </source>
</evidence>
<feature type="repeat" description="ARM" evidence="4">
    <location>
        <begin position="796"/>
        <end position="825"/>
    </location>
</feature>
<feature type="domain" description="UNC-45/Cro1/She4 central" evidence="6">
    <location>
        <begin position="219"/>
        <end position="370"/>
    </location>
</feature>
<sequence length="825" mass="89164">MAATAEESRALELARDATKHIAVGDFAKAGRSLREASSIAPEDSAIKAIWQNLQVEEARSAVLKTCQKWLKTRKEDDGEEALDVIHRTQFTDDVAKQAMEVLMEFAGEDDMADQLTAELLKHRGAKRLLASRFSEKPHYVWMRLWERGDDSVDALTTMLLDPDSWPSEKARIAAERDVFQLALAMLMAAGLDHPDRAMKAISRLLAAEASHLHGLIDADGFDVILSCLDIRLPNTLRSQATLATAKLMELSPDTGRKLIKSFVTSRFLKPTTESLIIACSASAAMFPLAPPAAAKLFLTDGFAGQLVHLVKAHKSTRLEQAALELLSAACIDKACREAINTMCKDWLQSIVDSGTDKRRSNLAALILVKLSDTKMEDGGSEQKVSEVGKDDQAQLVRRFKSIVLESGGTGIQDSVEGLAYASLRPQVKEELANDGAFLRELITALQNPTSGPSLAFGGLTILANITAYRPALSEEQKKMSQLKAYANASKPQAADPLDDDAHVTARCHKALNAGVVPLLVFYSRRVSPNLQDLMFQILLSISKEPKHRGPMAQQGAVKLLLQLTEPPSSKPTSTSENPAPTPPSSRTAAHALARILISVNPAHLFATSAALPITSAIRLLTLLLAPDPTSEQRDLLPLFEALLALTNLASHDDPARAAILRLAFPALEDLLLSSHTFVQRAAVELVCNLMASPEGVAKFADGSKQASQRLHVLIALADAEDLATRRAAGGALAMLTEWDKAVEAVVGRERGVEILLGLCGEENEECAHRGVVCVSNLVSAPGEVGVKAREKVKEQGGVEVLRDLLRKTRNQEILRAGVEALKALA</sequence>
<dbReference type="InterPro" id="IPR024660">
    <property type="entry name" value="UCS_central_dom"/>
</dbReference>
<dbReference type="PANTHER" id="PTHR45994:SF1">
    <property type="entry name" value="FI21225P1"/>
    <property type="match status" value="1"/>
</dbReference>
<dbReference type="Gene3D" id="1.25.10.100">
    <property type="match status" value="1"/>
</dbReference>
<dbReference type="SUPFAM" id="SSF48371">
    <property type="entry name" value="ARM repeat"/>
    <property type="match status" value="2"/>
</dbReference>
<evidence type="ECO:0000313" key="7">
    <source>
        <dbReference type="EMBL" id="KAJ9668656.1"/>
    </source>
</evidence>
<dbReference type="SMART" id="SM00185">
    <property type="entry name" value="ARM"/>
    <property type="match status" value="4"/>
</dbReference>
<name>A0ABQ9P217_9PEZI</name>
<dbReference type="Pfam" id="PF11701">
    <property type="entry name" value="UNC45-central"/>
    <property type="match status" value="1"/>
</dbReference>
<dbReference type="InterPro" id="IPR000225">
    <property type="entry name" value="Armadillo"/>
</dbReference>
<accession>A0ABQ9P217</accession>
<comment type="subcellular location">
    <subcellularLocation>
        <location evidence="1">Cytoplasm</location>
    </subcellularLocation>
</comment>
<dbReference type="Proteomes" id="UP001172684">
    <property type="component" value="Unassembled WGS sequence"/>
</dbReference>
<comment type="caution">
    <text evidence="7">The sequence shown here is derived from an EMBL/GenBank/DDBJ whole genome shotgun (WGS) entry which is preliminary data.</text>
</comment>
<organism evidence="7 8">
    <name type="scientific">Coniosporium apollinis</name>
    <dbReference type="NCBI Taxonomy" id="61459"/>
    <lineage>
        <taxon>Eukaryota</taxon>
        <taxon>Fungi</taxon>
        <taxon>Dikarya</taxon>
        <taxon>Ascomycota</taxon>
        <taxon>Pezizomycotina</taxon>
        <taxon>Dothideomycetes</taxon>
        <taxon>Dothideomycetes incertae sedis</taxon>
        <taxon>Coniosporium</taxon>
    </lineage>
</organism>
<gene>
    <name evidence="7" type="primary">SHE4</name>
    <name evidence="7" type="ORF">H2201_001298</name>
</gene>